<reference evidence="2" key="1">
    <citation type="submission" date="2021-04" db="EMBL/GenBank/DDBJ databases">
        <authorList>
            <person name="Tunstrom K."/>
        </authorList>
    </citation>
    <scope>NUCLEOTIDE SEQUENCE</scope>
</reference>
<feature type="region of interest" description="Disordered" evidence="1">
    <location>
        <begin position="241"/>
        <end position="287"/>
    </location>
</feature>
<evidence type="ECO:0000256" key="1">
    <source>
        <dbReference type="SAM" id="MobiDB-lite"/>
    </source>
</evidence>
<feature type="compositionally biased region" description="Polar residues" evidence="1">
    <location>
        <begin position="511"/>
        <end position="520"/>
    </location>
</feature>
<dbReference type="PANTHER" id="PTHR21580">
    <property type="entry name" value="SHIPPO-1-RELATED"/>
    <property type="match status" value="1"/>
</dbReference>
<organism evidence="2 3">
    <name type="scientific">Parnassius apollo</name>
    <name type="common">Apollo butterfly</name>
    <name type="synonym">Papilio apollo</name>
    <dbReference type="NCBI Taxonomy" id="110799"/>
    <lineage>
        <taxon>Eukaryota</taxon>
        <taxon>Metazoa</taxon>
        <taxon>Ecdysozoa</taxon>
        <taxon>Arthropoda</taxon>
        <taxon>Hexapoda</taxon>
        <taxon>Insecta</taxon>
        <taxon>Pterygota</taxon>
        <taxon>Neoptera</taxon>
        <taxon>Endopterygota</taxon>
        <taxon>Lepidoptera</taxon>
        <taxon>Glossata</taxon>
        <taxon>Ditrysia</taxon>
        <taxon>Papilionoidea</taxon>
        <taxon>Papilionidae</taxon>
        <taxon>Parnassiinae</taxon>
        <taxon>Parnassini</taxon>
        <taxon>Parnassius</taxon>
        <taxon>Parnassius</taxon>
    </lineage>
</organism>
<evidence type="ECO:0000313" key="3">
    <source>
        <dbReference type="Proteomes" id="UP000691718"/>
    </source>
</evidence>
<protein>
    <submittedName>
        <fullName evidence="2">(apollo) hypothetical protein</fullName>
    </submittedName>
</protein>
<comment type="caution">
    <text evidence="2">The sequence shown here is derived from an EMBL/GenBank/DDBJ whole genome shotgun (WGS) entry which is preliminary data.</text>
</comment>
<dbReference type="PANTHER" id="PTHR21580:SF28">
    <property type="entry name" value="BOREALIN N-TERMINAL DOMAIN-CONTAINING PROTEIN-RELATED"/>
    <property type="match status" value="1"/>
</dbReference>
<feature type="compositionally biased region" description="Polar residues" evidence="1">
    <location>
        <begin position="1066"/>
        <end position="1076"/>
    </location>
</feature>
<feature type="compositionally biased region" description="Basic and acidic residues" evidence="1">
    <location>
        <begin position="489"/>
        <end position="498"/>
    </location>
</feature>
<dbReference type="Proteomes" id="UP000691718">
    <property type="component" value="Unassembled WGS sequence"/>
</dbReference>
<gene>
    <name evidence="2" type="ORF">PAPOLLO_LOCUS26567</name>
</gene>
<feature type="region of interest" description="Disordered" evidence="1">
    <location>
        <begin position="460"/>
        <end position="539"/>
    </location>
</feature>
<accession>A0A8S3Y5J0</accession>
<dbReference type="EMBL" id="CAJQZP010001593">
    <property type="protein sequence ID" value="CAG5055926.1"/>
    <property type="molecule type" value="Genomic_DNA"/>
</dbReference>
<evidence type="ECO:0000313" key="2">
    <source>
        <dbReference type="EMBL" id="CAG5055926.1"/>
    </source>
</evidence>
<proteinExistence type="predicted"/>
<name>A0A8S3Y5J0_PARAO</name>
<dbReference type="OrthoDB" id="406368at2759"/>
<sequence length="1287" mass="141266">MFASSPWLDCFQFTIYEQAIYDEWKKLCVRSSIFIGIGIQREDTIAPSHKTSRPLRVASTLSKKYFSCSSMGVRQNPWIPTKRRGPIAAEAASPGPAVVSLPSLIGKPSPESRKPRAPAFTFGQKLEPSGKANAGPGPASYNTEGMTSKGRAAGPAASLHGRWPPPRVAHTPAPCDYEPSKSARAVLDHAPAFSIGLRVSLPQPGSQSPAPNIYSMPPVLGEAKEGNKRAAPAFSITGRGKTIECKTPMPGPGTYTTDKATSALNRRPPSYTMAPRREVKSSSASVPGPGVYCPEKADAVLHEKSPKYSLSGKGKIEKIEHVPAPNAYNPEKADRILREKSPAYTFRTKTEVIKVHDAPAPNVYSPEKSLHVLKSGPKYTLAGKGAAEKHELTPAPNSYNPQKADKILHESSPAYTIRSKEVVEKIEQTPAPNVYAPEKSIDMLNGGPKFSMSGKNEITKINETPAPNCYNPDKADKLLHESSPSYSFRKKDQIKKVDNTPAPNAYAPENFLSTHESSPKFTMGGKGHSPKVDYVPAPNSYSLDKVDKLLYDSTPAYTFRSKPSADKPNDTPGPNVYDPHLLDGTPKFSLYGKGSEVKPVDTPGPNAYDPHLLDGSPKYTMAGRSPLKKPSDVPAPNAYNPHLPEDSPKFSFTGRTPDGKLLETPGPNTYDPHMPNDSPKFTISGKGVDVKLSDTPGPNTYDPHLSSSGPKFTMCGKGHPDKIYNSPAPNAYSPEKANNMIFEHSPSYTFSSKHPLTRFLNTPAPNTYDPSKYIHMLDGVPKYSFGLKGPAEKPSTNPAPNAYCPEKADRVLHENSPSYSFRPKIENNKINNTPAPNFYNPEKADKILLDNAPRYSFRIKTNPHKADNIPAPNAYNPDKADKVMMQSAPQYTFRIKSDTLKAIDTPAPNSYNIPSPVKTPLYTISGRHKEPINERLKVPSPGTYNPEKGYKFVLTYSPQYTFGIKIHTDKYTKSPAPNAYRIPSVLDTPVYTFSGRHKVPVDDRSQVPAPGTYSPEKVQLNKTPQITFGIKHSPLLGQLKPIKPIQSIENETIKKTAIRDGPPKQRNVSSTSRQDNEVIVQTNNLNDNLTKQDTTQICNDDLNQSSIDVHNKRTHATHLRSSSDVRSTTATPELVQETLTQEIVWIPEKPIRRGSYTIDTSDGTGFKERYEINETVPVRDGIMYLRESGERGGSNESDHSREILESDEYKQVTDRNVTNASAFEKKQENTKEVYTDTNIKELPNGGISTTTTTKTVRKVGTNAKTANATTNLTRTNVTVTSRDVGTK</sequence>
<feature type="region of interest" description="Disordered" evidence="1">
    <location>
        <begin position="557"/>
        <end position="658"/>
    </location>
</feature>
<dbReference type="InterPro" id="IPR051291">
    <property type="entry name" value="CIMAP"/>
</dbReference>
<feature type="compositionally biased region" description="Polar residues" evidence="1">
    <location>
        <begin position="254"/>
        <end position="264"/>
    </location>
</feature>
<keyword evidence="3" id="KW-1185">Reference proteome</keyword>
<feature type="region of interest" description="Disordered" evidence="1">
    <location>
        <begin position="122"/>
        <end position="174"/>
    </location>
</feature>
<dbReference type="Pfam" id="PF07004">
    <property type="entry name" value="SHIPPO-rpt"/>
    <property type="match status" value="25"/>
</dbReference>
<dbReference type="InterPro" id="IPR010736">
    <property type="entry name" value="SHIPPO-rpt"/>
</dbReference>
<feature type="region of interest" description="Disordered" evidence="1">
    <location>
        <begin position="1057"/>
        <end position="1076"/>
    </location>
</feature>